<feature type="compositionally biased region" description="Low complexity" evidence="4">
    <location>
        <begin position="19"/>
        <end position="51"/>
    </location>
</feature>
<dbReference type="PANTHER" id="PTHR46680">
    <property type="entry name" value="NF-KAPPA-B INHIBITOR ALPHA"/>
    <property type="match status" value="1"/>
</dbReference>
<accession>A0AA39WGP8</accession>
<name>A0AA39WGP8_9PEZI</name>
<feature type="repeat" description="ANK" evidence="3">
    <location>
        <begin position="515"/>
        <end position="547"/>
    </location>
</feature>
<evidence type="ECO:0000256" key="3">
    <source>
        <dbReference type="PROSITE-ProRule" id="PRU00023"/>
    </source>
</evidence>
<dbReference type="Pfam" id="PF12796">
    <property type="entry name" value="Ank_2"/>
    <property type="match status" value="1"/>
</dbReference>
<dbReference type="GO" id="GO:0071356">
    <property type="term" value="P:cellular response to tumor necrosis factor"/>
    <property type="evidence" value="ECO:0007669"/>
    <property type="project" value="TreeGrafter"/>
</dbReference>
<evidence type="ECO:0000313" key="7">
    <source>
        <dbReference type="Proteomes" id="UP001174934"/>
    </source>
</evidence>
<feature type="compositionally biased region" description="Low complexity" evidence="4">
    <location>
        <begin position="229"/>
        <end position="263"/>
    </location>
</feature>
<sequence length="606" mass="67851">MHNAKHPSASKMTSNYISQQQFQPLPQMQQQQQQQQSNQYHQQQPQQTPQQSRTSTPSRPRETPIHPPVVPSASGGSRPTQAQILAYQAQKSREKALGHVQRGANIIAQAKAQQQAQDAQQVQAAQQALDTQRALNAQRALIHQQDMRGDYVEPQFHQIQPTQKPRSAEEIQRDIEIIALGRGHPHHMAAYRALKEQQQPQPQRMQQIQRSQQPQQYQAQHQTHRQQQHNEQAQQAHEAYEAQQQHQLATMQHQQVQPQQQQQRRLSTSSSHDETMREANDDSEGDAGTEDSSGVDEPNTAPGDSAAAAGGTPKVPYKAPLTQPITPLRLPAIRPTLMLGPYEEKGACMLAVQEYAISQGYMLVQSGCATAKTPSGKYATKAPVVRVDLQCDRGGICKNVGTGIRKRPTHRIGCPCRIKLVCKKRHASKWFIEIRSEEHNHDLDPNNMMSIASYRRWKRLRSGQPSVESQRERYDRLKKPKVIPPVPAPKFHTGQNKILEILLNKGADIDALDSTGRTPLHCAVEGERMDMVSLLVDRGADVTRLNVKGISLLHMAVEKGMEDAVVLESECGYQGKCAVCVSDAVCGWFGVNLLRRCSALDGYFYN</sequence>
<evidence type="ECO:0000259" key="5">
    <source>
        <dbReference type="Pfam" id="PF03101"/>
    </source>
</evidence>
<comment type="caution">
    <text evidence="6">The sequence shown here is derived from an EMBL/GenBank/DDBJ whole genome shotgun (WGS) entry which is preliminary data.</text>
</comment>
<dbReference type="PROSITE" id="PS50297">
    <property type="entry name" value="ANK_REP_REGION"/>
    <property type="match status" value="1"/>
</dbReference>
<evidence type="ECO:0000256" key="2">
    <source>
        <dbReference type="ARBA" id="ARBA00023043"/>
    </source>
</evidence>
<feature type="region of interest" description="Disordered" evidence="4">
    <location>
        <begin position="195"/>
        <end position="321"/>
    </location>
</feature>
<dbReference type="GO" id="GO:0005829">
    <property type="term" value="C:cytosol"/>
    <property type="evidence" value="ECO:0007669"/>
    <property type="project" value="TreeGrafter"/>
</dbReference>
<reference evidence="6" key="1">
    <citation type="submission" date="2023-06" db="EMBL/GenBank/DDBJ databases">
        <title>Genome-scale phylogeny and comparative genomics of the fungal order Sordariales.</title>
        <authorList>
            <consortium name="Lawrence Berkeley National Laboratory"/>
            <person name="Hensen N."/>
            <person name="Bonometti L."/>
            <person name="Westerberg I."/>
            <person name="Brannstrom I.O."/>
            <person name="Guillou S."/>
            <person name="Cros-Aarteil S."/>
            <person name="Calhoun S."/>
            <person name="Haridas S."/>
            <person name="Kuo A."/>
            <person name="Mondo S."/>
            <person name="Pangilinan J."/>
            <person name="Riley R."/>
            <person name="LaButti K."/>
            <person name="Andreopoulos B."/>
            <person name="Lipzen A."/>
            <person name="Chen C."/>
            <person name="Yanf M."/>
            <person name="Daum C."/>
            <person name="Ng V."/>
            <person name="Clum A."/>
            <person name="Steindorff A."/>
            <person name="Ohm R."/>
            <person name="Martin F."/>
            <person name="Silar P."/>
            <person name="Natvig D."/>
            <person name="Lalanne C."/>
            <person name="Gautier V."/>
            <person name="Ament-velasquez S.L."/>
            <person name="Kruys A."/>
            <person name="Hutchinson M.I."/>
            <person name="Powell A.J."/>
            <person name="Barry K."/>
            <person name="Miller A.N."/>
            <person name="Grigoriev I.V."/>
            <person name="Debuchy R."/>
            <person name="Gladieux P."/>
            <person name="Thoren M.H."/>
            <person name="Johannesson H."/>
        </authorList>
    </citation>
    <scope>NUCLEOTIDE SEQUENCE</scope>
    <source>
        <strain evidence="6">SMH3391-2</strain>
    </source>
</reference>
<proteinExistence type="predicted"/>
<keyword evidence="7" id="KW-1185">Reference proteome</keyword>
<organism evidence="6 7">
    <name type="scientific">Bombardia bombarda</name>
    <dbReference type="NCBI Taxonomy" id="252184"/>
    <lineage>
        <taxon>Eukaryota</taxon>
        <taxon>Fungi</taxon>
        <taxon>Dikarya</taxon>
        <taxon>Ascomycota</taxon>
        <taxon>Pezizomycotina</taxon>
        <taxon>Sordariomycetes</taxon>
        <taxon>Sordariomycetidae</taxon>
        <taxon>Sordariales</taxon>
        <taxon>Lasiosphaeriaceae</taxon>
        <taxon>Bombardia</taxon>
    </lineage>
</organism>
<dbReference type="SUPFAM" id="SSF48403">
    <property type="entry name" value="Ankyrin repeat"/>
    <property type="match status" value="1"/>
</dbReference>
<dbReference type="InterPro" id="IPR036770">
    <property type="entry name" value="Ankyrin_rpt-contain_sf"/>
</dbReference>
<dbReference type="GO" id="GO:0051059">
    <property type="term" value="F:NF-kappaB binding"/>
    <property type="evidence" value="ECO:0007669"/>
    <property type="project" value="TreeGrafter"/>
</dbReference>
<evidence type="ECO:0000313" key="6">
    <source>
        <dbReference type="EMBL" id="KAK0615084.1"/>
    </source>
</evidence>
<dbReference type="SMART" id="SM00248">
    <property type="entry name" value="ANK"/>
    <property type="match status" value="2"/>
</dbReference>
<evidence type="ECO:0000256" key="1">
    <source>
        <dbReference type="ARBA" id="ARBA00022737"/>
    </source>
</evidence>
<feature type="compositionally biased region" description="Basic and acidic residues" evidence="4">
    <location>
        <begin position="271"/>
        <end position="280"/>
    </location>
</feature>
<protein>
    <recommendedName>
        <fullName evidence="5">FAR1 domain-containing protein</fullName>
    </recommendedName>
</protein>
<dbReference type="Pfam" id="PF03101">
    <property type="entry name" value="FAR1"/>
    <property type="match status" value="1"/>
</dbReference>
<feature type="region of interest" description="Disordered" evidence="4">
    <location>
        <begin position="1"/>
        <end position="99"/>
    </location>
</feature>
<dbReference type="Proteomes" id="UP001174934">
    <property type="component" value="Unassembled WGS sequence"/>
</dbReference>
<feature type="domain" description="FAR1" evidence="5">
    <location>
        <begin position="367"/>
        <end position="444"/>
    </location>
</feature>
<feature type="compositionally biased region" description="Polar residues" evidence="4">
    <location>
        <begin position="74"/>
        <end position="83"/>
    </location>
</feature>
<dbReference type="AlphaFoldDB" id="A0AA39WGP8"/>
<keyword evidence="2 3" id="KW-0040">ANK repeat</keyword>
<dbReference type="PROSITE" id="PS50088">
    <property type="entry name" value="ANK_REPEAT"/>
    <property type="match status" value="1"/>
</dbReference>
<dbReference type="InterPro" id="IPR004330">
    <property type="entry name" value="FAR1_DNA_bnd_dom"/>
</dbReference>
<dbReference type="Gene3D" id="1.25.40.20">
    <property type="entry name" value="Ankyrin repeat-containing domain"/>
    <property type="match status" value="1"/>
</dbReference>
<gene>
    <name evidence="6" type="ORF">B0T17DRAFT_541000</name>
</gene>
<keyword evidence="1" id="KW-0677">Repeat</keyword>
<dbReference type="InterPro" id="IPR051070">
    <property type="entry name" value="NF-kappa-B_inhibitor"/>
</dbReference>
<dbReference type="InterPro" id="IPR002110">
    <property type="entry name" value="Ankyrin_rpt"/>
</dbReference>
<dbReference type="EMBL" id="JAULSR010000007">
    <property type="protein sequence ID" value="KAK0615084.1"/>
    <property type="molecule type" value="Genomic_DNA"/>
</dbReference>
<evidence type="ECO:0000256" key="4">
    <source>
        <dbReference type="SAM" id="MobiDB-lite"/>
    </source>
</evidence>
<dbReference type="PANTHER" id="PTHR46680:SF3">
    <property type="entry name" value="NF-KAPPA-B INHIBITOR CACTUS"/>
    <property type="match status" value="1"/>
</dbReference>
<feature type="compositionally biased region" description="Low complexity" evidence="4">
    <location>
        <begin position="197"/>
        <end position="221"/>
    </location>
</feature>